<keyword evidence="9" id="KW-0249">Electron transport</keyword>
<protein>
    <recommendedName>
        <fullName evidence="13">Acyl carrier protein</fullName>
    </recommendedName>
</protein>
<evidence type="ECO:0000256" key="4">
    <source>
        <dbReference type="ARBA" id="ARBA00022450"/>
    </source>
</evidence>
<dbReference type="GeneID" id="30198211"/>
<dbReference type="SUPFAM" id="SSF47336">
    <property type="entry name" value="ACP-like"/>
    <property type="match status" value="1"/>
</dbReference>
<dbReference type="GO" id="GO:0000035">
    <property type="term" value="F:acyl binding"/>
    <property type="evidence" value="ECO:0007669"/>
    <property type="project" value="TreeGrafter"/>
</dbReference>
<keyword evidence="16" id="KW-1185">Reference proteome</keyword>
<evidence type="ECO:0000256" key="3">
    <source>
        <dbReference type="ARBA" id="ARBA00022448"/>
    </source>
</evidence>
<gene>
    <name evidence="15" type="ORF">WICANDRAFT_22907</name>
</gene>
<keyword evidence="3" id="KW-0813">Transport</keyword>
<feature type="domain" description="Carrier" evidence="14">
    <location>
        <begin position="1"/>
        <end position="58"/>
    </location>
</feature>
<proteinExistence type="inferred from homology"/>
<dbReference type="RefSeq" id="XP_019039305.1">
    <property type="nucleotide sequence ID" value="XM_019180965.2"/>
</dbReference>
<keyword evidence="8" id="KW-0809">Transit peptide</keyword>
<dbReference type="InterPro" id="IPR003231">
    <property type="entry name" value="ACP"/>
</dbReference>
<keyword evidence="4 13" id="KW-0596">Phosphopantetheine</keyword>
<dbReference type="OrthoDB" id="448946at2759"/>
<dbReference type="PROSITE" id="PS50075">
    <property type="entry name" value="CARRIER"/>
    <property type="match status" value="1"/>
</dbReference>
<evidence type="ECO:0000256" key="6">
    <source>
        <dbReference type="ARBA" id="ARBA00022553"/>
    </source>
</evidence>
<name>A0A1E3P474_WICAA</name>
<dbReference type="EMBL" id="KV454210">
    <property type="protein sequence ID" value="ODQ60098.1"/>
    <property type="molecule type" value="Genomic_DNA"/>
</dbReference>
<keyword evidence="7" id="KW-0276">Fatty acid metabolism</keyword>
<keyword evidence="10" id="KW-0443">Lipid metabolism</keyword>
<keyword evidence="11" id="KW-0496">Mitochondrion</keyword>
<evidence type="ECO:0000256" key="5">
    <source>
        <dbReference type="ARBA" id="ARBA00022516"/>
    </source>
</evidence>
<dbReference type="PANTHER" id="PTHR20863">
    <property type="entry name" value="ACYL CARRIER PROTEIN"/>
    <property type="match status" value="1"/>
</dbReference>
<comment type="subcellular location">
    <subcellularLocation>
        <location evidence="1">Mitochondrion</location>
    </subcellularLocation>
</comment>
<dbReference type="STRING" id="683960.A0A1E3P474"/>
<dbReference type="Proteomes" id="UP000094112">
    <property type="component" value="Unassembled WGS sequence"/>
</dbReference>
<comment type="similarity">
    <text evidence="2">Belongs to the acyl carrier protein (ACP) family.</text>
</comment>
<evidence type="ECO:0000259" key="14">
    <source>
        <dbReference type="PROSITE" id="PS50075"/>
    </source>
</evidence>
<dbReference type="Gene3D" id="1.10.1200.10">
    <property type="entry name" value="ACP-like"/>
    <property type="match status" value="1"/>
</dbReference>
<evidence type="ECO:0000256" key="9">
    <source>
        <dbReference type="ARBA" id="ARBA00022982"/>
    </source>
</evidence>
<dbReference type="GO" id="GO:0005739">
    <property type="term" value="C:mitochondrion"/>
    <property type="evidence" value="ECO:0007669"/>
    <property type="project" value="UniProtKB-SubCell"/>
</dbReference>
<feature type="non-terminal residue" evidence="15">
    <location>
        <position position="61"/>
    </location>
</feature>
<dbReference type="Pfam" id="PF00550">
    <property type="entry name" value="PP-binding"/>
    <property type="match status" value="1"/>
</dbReference>
<evidence type="ECO:0000256" key="13">
    <source>
        <dbReference type="RuleBase" id="RU000722"/>
    </source>
</evidence>
<feature type="non-terminal residue" evidence="15">
    <location>
        <position position="1"/>
    </location>
</feature>
<evidence type="ECO:0000256" key="11">
    <source>
        <dbReference type="ARBA" id="ARBA00023128"/>
    </source>
</evidence>
<organism evidence="15 16">
    <name type="scientific">Wickerhamomyces anomalus (strain ATCC 58044 / CBS 1984 / NCYC 433 / NRRL Y-366-8)</name>
    <name type="common">Yeast</name>
    <name type="synonym">Hansenula anomala</name>
    <dbReference type="NCBI Taxonomy" id="683960"/>
    <lineage>
        <taxon>Eukaryota</taxon>
        <taxon>Fungi</taxon>
        <taxon>Dikarya</taxon>
        <taxon>Ascomycota</taxon>
        <taxon>Saccharomycotina</taxon>
        <taxon>Saccharomycetes</taxon>
        <taxon>Phaffomycetales</taxon>
        <taxon>Wickerhamomycetaceae</taxon>
        <taxon>Wickerhamomyces</taxon>
    </lineage>
</organism>
<evidence type="ECO:0000313" key="15">
    <source>
        <dbReference type="EMBL" id="ODQ60098.1"/>
    </source>
</evidence>
<evidence type="ECO:0000256" key="1">
    <source>
        <dbReference type="ARBA" id="ARBA00004173"/>
    </source>
</evidence>
<keyword evidence="5 13" id="KW-0444">Lipid biosynthesis</keyword>
<dbReference type="PANTHER" id="PTHR20863:SF28">
    <property type="entry name" value="ACYL CARRIER PROTEIN, MITOCHONDRIAL"/>
    <property type="match status" value="1"/>
</dbReference>
<evidence type="ECO:0000256" key="7">
    <source>
        <dbReference type="ARBA" id="ARBA00022832"/>
    </source>
</evidence>
<evidence type="ECO:0000256" key="12">
    <source>
        <dbReference type="ARBA" id="ARBA00023160"/>
    </source>
</evidence>
<dbReference type="InterPro" id="IPR009081">
    <property type="entry name" value="PP-bd_ACP"/>
</dbReference>
<accession>A0A1E3P474</accession>
<dbReference type="AlphaFoldDB" id="A0A1E3P474"/>
<sequence>PTTLKPEQNIITDLGLDSLDAVEYLVAVEEEFDIEMDENSANQLKTVGQIVEYIINNPDAN</sequence>
<evidence type="ECO:0000313" key="16">
    <source>
        <dbReference type="Proteomes" id="UP000094112"/>
    </source>
</evidence>
<reference evidence="15 16" key="1">
    <citation type="journal article" date="2016" name="Proc. Natl. Acad. Sci. U.S.A.">
        <title>Comparative genomics of biotechnologically important yeasts.</title>
        <authorList>
            <person name="Riley R."/>
            <person name="Haridas S."/>
            <person name="Wolfe K.H."/>
            <person name="Lopes M.R."/>
            <person name="Hittinger C.T."/>
            <person name="Goeker M."/>
            <person name="Salamov A.A."/>
            <person name="Wisecaver J.H."/>
            <person name="Long T.M."/>
            <person name="Calvey C.H."/>
            <person name="Aerts A.L."/>
            <person name="Barry K.W."/>
            <person name="Choi C."/>
            <person name="Clum A."/>
            <person name="Coughlan A.Y."/>
            <person name="Deshpande S."/>
            <person name="Douglass A.P."/>
            <person name="Hanson S.J."/>
            <person name="Klenk H.-P."/>
            <person name="LaButti K.M."/>
            <person name="Lapidus A."/>
            <person name="Lindquist E.A."/>
            <person name="Lipzen A.M."/>
            <person name="Meier-Kolthoff J.P."/>
            <person name="Ohm R.A."/>
            <person name="Otillar R.P."/>
            <person name="Pangilinan J.L."/>
            <person name="Peng Y."/>
            <person name="Rokas A."/>
            <person name="Rosa C.A."/>
            <person name="Scheuner C."/>
            <person name="Sibirny A.A."/>
            <person name="Slot J.C."/>
            <person name="Stielow J.B."/>
            <person name="Sun H."/>
            <person name="Kurtzman C.P."/>
            <person name="Blackwell M."/>
            <person name="Grigoriev I.V."/>
            <person name="Jeffries T.W."/>
        </authorList>
    </citation>
    <scope>NUCLEOTIDE SEQUENCE [LARGE SCALE GENOMIC DNA]</scope>
    <source>
        <strain evidence="16">ATCC 58044 / CBS 1984 / NCYC 433 / NRRL Y-366-8</strain>
    </source>
</reference>
<comment type="function">
    <text evidence="13">Carrier of the growing fatty acid chain in fatty acid biosynthesis.</text>
</comment>
<evidence type="ECO:0000256" key="2">
    <source>
        <dbReference type="ARBA" id="ARBA00010930"/>
    </source>
</evidence>
<dbReference type="InterPro" id="IPR036736">
    <property type="entry name" value="ACP-like_sf"/>
</dbReference>
<dbReference type="GO" id="GO:0000036">
    <property type="term" value="F:acyl carrier activity"/>
    <property type="evidence" value="ECO:0007669"/>
    <property type="project" value="TreeGrafter"/>
</dbReference>
<evidence type="ECO:0000256" key="10">
    <source>
        <dbReference type="ARBA" id="ARBA00023098"/>
    </source>
</evidence>
<evidence type="ECO:0000256" key="8">
    <source>
        <dbReference type="ARBA" id="ARBA00022946"/>
    </source>
</evidence>
<keyword evidence="6" id="KW-0597">Phosphoprotein</keyword>
<keyword evidence="12 13" id="KW-0275">Fatty acid biosynthesis</keyword>